<accession>A0A1I3W2Z7</accession>
<dbReference type="GO" id="GO:0005737">
    <property type="term" value="C:cytoplasm"/>
    <property type="evidence" value="ECO:0007669"/>
    <property type="project" value="UniProtKB-SubCell"/>
</dbReference>
<protein>
    <recommendedName>
        <fullName evidence="4 5">Segregation and condensation protein A</fullName>
    </recommendedName>
</protein>
<evidence type="ECO:0000313" key="6">
    <source>
        <dbReference type="EMBL" id="SFK01709.1"/>
    </source>
</evidence>
<dbReference type="GO" id="GO:0006260">
    <property type="term" value="P:DNA replication"/>
    <property type="evidence" value="ECO:0007669"/>
    <property type="project" value="UniProtKB-UniRule"/>
</dbReference>
<dbReference type="HAMAP" id="MF_01805">
    <property type="entry name" value="ScpA"/>
    <property type="match status" value="1"/>
</dbReference>
<evidence type="ECO:0000256" key="4">
    <source>
        <dbReference type="ARBA" id="ARBA00044777"/>
    </source>
</evidence>
<comment type="subcellular location">
    <subcellularLocation>
        <location evidence="5">Cytoplasm</location>
    </subcellularLocation>
    <text evidence="5">Associated with two foci at the outer edges of the nucleoid region in young cells, and at four foci within both cell halves in older cells.</text>
</comment>
<dbReference type="InterPro" id="IPR023093">
    <property type="entry name" value="ScpA-like_C"/>
</dbReference>
<keyword evidence="7" id="KW-1185">Reference proteome</keyword>
<evidence type="ECO:0000256" key="5">
    <source>
        <dbReference type="HAMAP-Rule" id="MF_01805"/>
    </source>
</evidence>
<comment type="similarity">
    <text evidence="5">Belongs to the ScpA family.</text>
</comment>
<dbReference type="STRING" id="240302.BN982_01740"/>
<keyword evidence="3 5" id="KW-0131">Cell cycle</keyword>
<evidence type="ECO:0000256" key="1">
    <source>
        <dbReference type="ARBA" id="ARBA00022618"/>
    </source>
</evidence>
<dbReference type="InterPro" id="IPR003768">
    <property type="entry name" value="ScpA"/>
</dbReference>
<name>A0A1I3W2Z7_HALDA</name>
<proteinExistence type="inferred from homology"/>
<dbReference type="Proteomes" id="UP000183557">
    <property type="component" value="Unassembled WGS sequence"/>
</dbReference>
<organism evidence="6 7">
    <name type="scientific">Halobacillus dabanensis</name>
    <dbReference type="NCBI Taxonomy" id="240302"/>
    <lineage>
        <taxon>Bacteria</taxon>
        <taxon>Bacillati</taxon>
        <taxon>Bacillota</taxon>
        <taxon>Bacilli</taxon>
        <taxon>Bacillales</taxon>
        <taxon>Bacillaceae</taxon>
        <taxon>Halobacillus</taxon>
    </lineage>
</organism>
<evidence type="ECO:0000313" key="7">
    <source>
        <dbReference type="Proteomes" id="UP000183557"/>
    </source>
</evidence>
<dbReference type="GO" id="GO:0007059">
    <property type="term" value="P:chromosome segregation"/>
    <property type="evidence" value="ECO:0007669"/>
    <property type="project" value="UniProtKB-UniRule"/>
</dbReference>
<keyword evidence="2 5" id="KW-0159">Chromosome partition</keyword>
<dbReference type="GO" id="GO:0051301">
    <property type="term" value="P:cell division"/>
    <property type="evidence" value="ECO:0007669"/>
    <property type="project" value="UniProtKB-KW"/>
</dbReference>
<dbReference type="OrthoDB" id="9811016at2"/>
<dbReference type="PANTHER" id="PTHR33969:SF2">
    <property type="entry name" value="SEGREGATION AND CONDENSATION PROTEIN A"/>
    <property type="match status" value="1"/>
</dbReference>
<dbReference type="PANTHER" id="PTHR33969">
    <property type="entry name" value="SEGREGATION AND CONDENSATION PROTEIN A"/>
    <property type="match status" value="1"/>
</dbReference>
<dbReference type="EMBL" id="FOSB01000006">
    <property type="protein sequence ID" value="SFK01709.1"/>
    <property type="molecule type" value="Genomic_DNA"/>
</dbReference>
<keyword evidence="5" id="KW-0963">Cytoplasm</keyword>
<sequence>MKKSYQVKVEGFEGPLDLLLHLINRYEIDIYNIPVSQITDQYMHYIHTMQELELDLASEYLVMAATLLAIKSQMLLPNQNMDEDMDDGEFEEDPREDLMRRLIEYRKYKQAAEELKGKELDANRIYTRPPMNVEDWEDVKTEVRPGEASIYDMIQAMGKLMNRAKTEKPQEAKVRRDEIPIQMRMEEILGKIDVQTGGTPFNQLFEKRTRSHIVVTFMALLELMKSNDIVCVQQQHFDELIVFKMEDAPWR</sequence>
<dbReference type="Pfam" id="PF02616">
    <property type="entry name" value="SMC_ScpA"/>
    <property type="match status" value="1"/>
</dbReference>
<dbReference type="AlphaFoldDB" id="A0A1I3W2Z7"/>
<dbReference type="NCBIfam" id="NF000995">
    <property type="entry name" value="PRK00104.1-4"/>
    <property type="match status" value="1"/>
</dbReference>
<comment type="subunit">
    <text evidence="5">Component of a cohesin-like complex composed of ScpA, ScpB and the Smc homodimer, in which ScpA and ScpB bind to the head domain of Smc. The presence of the three proteins is required for the association of the complex with DNA.</text>
</comment>
<dbReference type="Gene3D" id="6.10.250.2410">
    <property type="match status" value="1"/>
</dbReference>
<gene>
    <name evidence="5" type="primary">scpA</name>
    <name evidence="6" type="ORF">SAMN04487936_106163</name>
</gene>
<reference evidence="7" key="1">
    <citation type="submission" date="2016-10" db="EMBL/GenBank/DDBJ databases">
        <authorList>
            <person name="Varghese N."/>
            <person name="Submissions S."/>
        </authorList>
    </citation>
    <scope>NUCLEOTIDE SEQUENCE [LARGE SCALE GENOMIC DNA]</scope>
    <source>
        <strain evidence="7">CGMCC 1.3704</strain>
    </source>
</reference>
<comment type="function">
    <text evidence="5">Participates in chromosomal partition during cell division. May act via the formation of a condensin-like complex containing Smc and ScpB that pull DNA away from mid-cell into both cell halves.</text>
</comment>
<dbReference type="RefSeq" id="WP_075036771.1">
    <property type="nucleotide sequence ID" value="NZ_FOSB01000006.1"/>
</dbReference>
<keyword evidence="1 5" id="KW-0132">Cell division</keyword>
<evidence type="ECO:0000256" key="2">
    <source>
        <dbReference type="ARBA" id="ARBA00022829"/>
    </source>
</evidence>
<evidence type="ECO:0000256" key="3">
    <source>
        <dbReference type="ARBA" id="ARBA00023306"/>
    </source>
</evidence>
<dbReference type="Gene3D" id="1.10.10.580">
    <property type="entry name" value="Structural maintenance of chromosome 1. Chain E"/>
    <property type="match status" value="1"/>
</dbReference>